<reference evidence="1" key="2">
    <citation type="journal article" date="2015" name="Fish Shellfish Immunol.">
        <title>Early steps in the European eel (Anguilla anguilla)-Vibrio vulnificus interaction in the gills: Role of the RtxA13 toxin.</title>
        <authorList>
            <person name="Callol A."/>
            <person name="Pajuelo D."/>
            <person name="Ebbesson L."/>
            <person name="Teles M."/>
            <person name="MacKenzie S."/>
            <person name="Amaro C."/>
        </authorList>
    </citation>
    <scope>NUCLEOTIDE SEQUENCE</scope>
</reference>
<sequence length="23" mass="2730">MRWYALHFGLPFGFLTLLSPSLY</sequence>
<reference evidence="1" key="1">
    <citation type="submission" date="2014-11" db="EMBL/GenBank/DDBJ databases">
        <authorList>
            <person name="Amaro Gonzalez C."/>
        </authorList>
    </citation>
    <scope>NUCLEOTIDE SEQUENCE</scope>
</reference>
<dbReference type="EMBL" id="GBXM01045412">
    <property type="protein sequence ID" value="JAH63165.1"/>
    <property type="molecule type" value="Transcribed_RNA"/>
</dbReference>
<proteinExistence type="predicted"/>
<evidence type="ECO:0000313" key="1">
    <source>
        <dbReference type="EMBL" id="JAH63165.1"/>
    </source>
</evidence>
<accession>A0A0E9UD51</accession>
<dbReference type="AlphaFoldDB" id="A0A0E9UD51"/>
<organism evidence="1">
    <name type="scientific">Anguilla anguilla</name>
    <name type="common">European freshwater eel</name>
    <name type="synonym">Muraena anguilla</name>
    <dbReference type="NCBI Taxonomy" id="7936"/>
    <lineage>
        <taxon>Eukaryota</taxon>
        <taxon>Metazoa</taxon>
        <taxon>Chordata</taxon>
        <taxon>Craniata</taxon>
        <taxon>Vertebrata</taxon>
        <taxon>Euteleostomi</taxon>
        <taxon>Actinopterygii</taxon>
        <taxon>Neopterygii</taxon>
        <taxon>Teleostei</taxon>
        <taxon>Anguilliformes</taxon>
        <taxon>Anguillidae</taxon>
        <taxon>Anguilla</taxon>
    </lineage>
</organism>
<protein>
    <submittedName>
        <fullName evidence="1">Uncharacterized protein</fullName>
    </submittedName>
</protein>
<name>A0A0E9UD51_ANGAN</name>